<dbReference type="EMBL" id="BAAAMJ010000052">
    <property type="protein sequence ID" value="GAA1928180.1"/>
    <property type="molecule type" value="Genomic_DNA"/>
</dbReference>
<accession>A0ABP5B112</accession>
<evidence type="ECO:0000313" key="3">
    <source>
        <dbReference type="Proteomes" id="UP001501303"/>
    </source>
</evidence>
<dbReference type="Proteomes" id="UP001501303">
    <property type="component" value="Unassembled WGS sequence"/>
</dbReference>
<protein>
    <submittedName>
        <fullName evidence="2">Uncharacterized protein</fullName>
    </submittedName>
</protein>
<sequence>MAKQAIRSRIALSAPAQLGTFSLGVPVATAAEALSPNRGSGPGSLRGPGEDFSEFEA</sequence>
<gene>
    <name evidence="2" type="ORF">GCM10009716_40020</name>
</gene>
<organism evidence="2 3">
    <name type="scientific">Streptomyces sodiiphilus</name>
    <dbReference type="NCBI Taxonomy" id="226217"/>
    <lineage>
        <taxon>Bacteria</taxon>
        <taxon>Bacillati</taxon>
        <taxon>Actinomycetota</taxon>
        <taxon>Actinomycetes</taxon>
        <taxon>Kitasatosporales</taxon>
        <taxon>Streptomycetaceae</taxon>
        <taxon>Streptomyces</taxon>
    </lineage>
</organism>
<feature type="region of interest" description="Disordered" evidence="1">
    <location>
        <begin position="33"/>
        <end position="57"/>
    </location>
</feature>
<evidence type="ECO:0000313" key="2">
    <source>
        <dbReference type="EMBL" id="GAA1928180.1"/>
    </source>
</evidence>
<keyword evidence="3" id="KW-1185">Reference proteome</keyword>
<evidence type="ECO:0000256" key="1">
    <source>
        <dbReference type="SAM" id="MobiDB-lite"/>
    </source>
</evidence>
<proteinExistence type="predicted"/>
<name>A0ABP5B112_9ACTN</name>
<comment type="caution">
    <text evidence="2">The sequence shown here is derived from an EMBL/GenBank/DDBJ whole genome shotgun (WGS) entry which is preliminary data.</text>
</comment>
<reference evidence="3" key="1">
    <citation type="journal article" date="2019" name="Int. J. Syst. Evol. Microbiol.">
        <title>The Global Catalogue of Microorganisms (GCM) 10K type strain sequencing project: providing services to taxonomists for standard genome sequencing and annotation.</title>
        <authorList>
            <consortium name="The Broad Institute Genomics Platform"/>
            <consortium name="The Broad Institute Genome Sequencing Center for Infectious Disease"/>
            <person name="Wu L."/>
            <person name="Ma J."/>
        </authorList>
    </citation>
    <scope>NUCLEOTIDE SEQUENCE [LARGE SCALE GENOMIC DNA]</scope>
    <source>
        <strain evidence="3">JCM 13581</strain>
    </source>
</reference>